<sequence length="76" mass="8689">MSGKHPNLHPKLDNFNIFNSFAELVSSEEKSISFLEEIDLIPSRQSTPPQCCGLPMLVVSDTRYKFNWVWRCSSKG</sequence>
<dbReference type="Proteomes" id="UP001153954">
    <property type="component" value="Unassembled WGS sequence"/>
</dbReference>
<reference evidence="1" key="1">
    <citation type="submission" date="2022-03" db="EMBL/GenBank/DDBJ databases">
        <authorList>
            <person name="Tunstrom K."/>
        </authorList>
    </citation>
    <scope>NUCLEOTIDE SEQUENCE</scope>
</reference>
<name>A0AAU9UN03_EUPED</name>
<evidence type="ECO:0000313" key="2">
    <source>
        <dbReference type="Proteomes" id="UP001153954"/>
    </source>
</evidence>
<protein>
    <submittedName>
        <fullName evidence="1">Uncharacterized protein</fullName>
    </submittedName>
</protein>
<gene>
    <name evidence="1" type="ORF">EEDITHA_LOCUS15379</name>
</gene>
<dbReference type="EMBL" id="CAKOGL010000023">
    <property type="protein sequence ID" value="CAH2100528.1"/>
    <property type="molecule type" value="Genomic_DNA"/>
</dbReference>
<accession>A0AAU9UN03</accession>
<comment type="caution">
    <text evidence="1">The sequence shown here is derived from an EMBL/GenBank/DDBJ whole genome shotgun (WGS) entry which is preliminary data.</text>
</comment>
<organism evidence="1 2">
    <name type="scientific">Euphydryas editha</name>
    <name type="common">Edith's checkerspot</name>
    <dbReference type="NCBI Taxonomy" id="104508"/>
    <lineage>
        <taxon>Eukaryota</taxon>
        <taxon>Metazoa</taxon>
        <taxon>Ecdysozoa</taxon>
        <taxon>Arthropoda</taxon>
        <taxon>Hexapoda</taxon>
        <taxon>Insecta</taxon>
        <taxon>Pterygota</taxon>
        <taxon>Neoptera</taxon>
        <taxon>Endopterygota</taxon>
        <taxon>Lepidoptera</taxon>
        <taxon>Glossata</taxon>
        <taxon>Ditrysia</taxon>
        <taxon>Papilionoidea</taxon>
        <taxon>Nymphalidae</taxon>
        <taxon>Nymphalinae</taxon>
        <taxon>Euphydryas</taxon>
    </lineage>
</organism>
<evidence type="ECO:0000313" key="1">
    <source>
        <dbReference type="EMBL" id="CAH2100528.1"/>
    </source>
</evidence>
<proteinExistence type="predicted"/>
<keyword evidence="2" id="KW-1185">Reference proteome</keyword>
<dbReference type="AlphaFoldDB" id="A0AAU9UN03"/>